<dbReference type="AlphaFoldDB" id="A0A8H3DTX5"/>
<dbReference type="SUPFAM" id="SSF81901">
    <property type="entry name" value="HCP-like"/>
    <property type="match status" value="1"/>
</dbReference>
<evidence type="ECO:0000313" key="4">
    <source>
        <dbReference type="Proteomes" id="UP000663827"/>
    </source>
</evidence>
<organism evidence="3 4">
    <name type="scientific">Rhizoctonia solani</name>
    <dbReference type="NCBI Taxonomy" id="456999"/>
    <lineage>
        <taxon>Eukaryota</taxon>
        <taxon>Fungi</taxon>
        <taxon>Dikarya</taxon>
        <taxon>Basidiomycota</taxon>
        <taxon>Agaricomycotina</taxon>
        <taxon>Agaricomycetes</taxon>
        <taxon>Cantharellales</taxon>
        <taxon>Ceratobasidiaceae</taxon>
        <taxon>Rhizoctonia</taxon>
    </lineage>
</organism>
<dbReference type="InterPro" id="IPR024983">
    <property type="entry name" value="CHAT_dom"/>
</dbReference>
<sequence length="994" mass="110850">MIQPPSPVDERGTTELSGGGCDRRAKAKQKLRQGRKAVKGYSEIERWNDKKNPYEFREQMTPKVKERIDREIASLTRELSQTPDDRPDALRVLLAHLAKSHVKIFNIRCDLGDLEKSIEYGSTALTLTPDDDPGMPSLLFTQAAAYGNRYQRLGDLDDINQAIEYAQIAINLTPDHEDPRLPRHLINLGILYNNRFERLGSLVDLEQAIEHQSYALALAPENYPYLPAILDGLGASQTRRFERIGGLNDLNNAIVYQSRAVSMTPYGDPDLPMRLTNLGISYRVRFQRLGELNDLESAIDYESRALTLAPEDHPGLPYVFMSLASSHGDRSMRQGGLKDLETAIEYLSHAIALTPDGHPHLPSRLANLGEYYSRRFQFLGELRDLELAIEYQSHALALTPSGNPNLPTIYAHLAVSHQARFQQEGEPNDLEMVVKYETLALSLTPEDHPDSADWQHNYAATQLLCYQRTGDISHLKLSLDVFRRASNSSHAPPHKKFKIAQAWAEAAAAFDPMEAYQTAIDLLPQVVWLGATTNKRYEDLVMAGTLAADAASAAIRFSKYDLALEWLEHTRCVVWNQILMLRSPLDQLMSVNYDLATQLQTVATQLHGIGFESRGPRAVASGMSTAEQVVQEHHQLANDFNDLLVQIRQLEGFEDFVQPMKVHDLVRAARTGPVVVINGHKERCDALIVRPGDNQVHHIALPSFPVQKAQQVRREIEKSLQANYGRGSRTKIRPLVEQVVNMEGVLATLWHNIVKPILEFLGFMPQSRVFDFVISSYSPTLTALLRSTPISLSTDCRVLAIGQAATPGHSPLPGTEQEIAYIRAHTEGKAKYTQLLNHQATVPSVLDAMEQHDWVHLACHAHQNVMDPTKSGFELHDGTLDLAAINRRSFKGKGLAFLSACQTATGDEKLADEAVHLASGMLMAGYTSVIATMWSVQDQDTPLVADKVYAQLMKDRRLGNGEAGRALHHAVACLRGTIGEELFERWVPFIHVGS</sequence>
<feature type="compositionally biased region" description="Basic residues" evidence="1">
    <location>
        <begin position="25"/>
        <end position="35"/>
    </location>
</feature>
<evidence type="ECO:0000256" key="1">
    <source>
        <dbReference type="SAM" id="MobiDB-lite"/>
    </source>
</evidence>
<dbReference type="PANTHER" id="PTHR10098">
    <property type="entry name" value="RAPSYN-RELATED"/>
    <property type="match status" value="1"/>
</dbReference>
<proteinExistence type="predicted"/>
<evidence type="ECO:0000259" key="2">
    <source>
        <dbReference type="Pfam" id="PF12770"/>
    </source>
</evidence>
<reference evidence="3" key="1">
    <citation type="submission" date="2021-01" db="EMBL/GenBank/DDBJ databases">
        <authorList>
            <person name="Kaushik A."/>
        </authorList>
    </citation>
    <scope>NUCLEOTIDE SEQUENCE</scope>
    <source>
        <strain evidence="3">AG5</strain>
    </source>
</reference>
<feature type="region of interest" description="Disordered" evidence="1">
    <location>
        <begin position="1"/>
        <end position="35"/>
    </location>
</feature>
<dbReference type="Gene3D" id="1.25.40.10">
    <property type="entry name" value="Tetratricopeptide repeat domain"/>
    <property type="match status" value="3"/>
</dbReference>
<protein>
    <recommendedName>
        <fullName evidence="2">CHAT domain-containing protein</fullName>
    </recommendedName>
</protein>
<dbReference type="InterPro" id="IPR011990">
    <property type="entry name" value="TPR-like_helical_dom_sf"/>
</dbReference>
<gene>
    <name evidence="3" type="ORF">RDB_LOCUS19302</name>
</gene>
<comment type="caution">
    <text evidence="3">The sequence shown here is derived from an EMBL/GenBank/DDBJ whole genome shotgun (WGS) entry which is preliminary data.</text>
</comment>
<accession>A0A8H3DTX5</accession>
<name>A0A8H3DTX5_9AGAM</name>
<dbReference type="PANTHER" id="PTHR10098:SF106">
    <property type="entry name" value="TETRATRICOPEPTIDE REPEAT PROTEIN 28-LIKE PROTEIN"/>
    <property type="match status" value="1"/>
</dbReference>
<dbReference type="Proteomes" id="UP000663827">
    <property type="component" value="Unassembled WGS sequence"/>
</dbReference>
<feature type="domain" description="CHAT" evidence="2">
    <location>
        <begin position="776"/>
        <end position="994"/>
    </location>
</feature>
<dbReference type="SMART" id="SM00028">
    <property type="entry name" value="TPR"/>
    <property type="match status" value="6"/>
</dbReference>
<evidence type="ECO:0000313" key="3">
    <source>
        <dbReference type="EMBL" id="CAE7075280.1"/>
    </source>
</evidence>
<dbReference type="Pfam" id="PF12770">
    <property type="entry name" value="CHAT"/>
    <property type="match status" value="1"/>
</dbReference>
<dbReference type="EMBL" id="CAJNJQ010000396">
    <property type="protein sequence ID" value="CAE7075280.1"/>
    <property type="molecule type" value="Genomic_DNA"/>
</dbReference>
<dbReference type="InterPro" id="IPR019734">
    <property type="entry name" value="TPR_rpt"/>
</dbReference>